<evidence type="ECO:0000259" key="1">
    <source>
        <dbReference type="PROSITE" id="PS50888"/>
    </source>
</evidence>
<dbReference type="Pfam" id="PF00010">
    <property type="entry name" value="HLH"/>
    <property type="match status" value="1"/>
</dbReference>
<dbReference type="GO" id="GO:0046983">
    <property type="term" value="F:protein dimerization activity"/>
    <property type="evidence" value="ECO:0007669"/>
    <property type="project" value="InterPro"/>
</dbReference>
<proteinExistence type="evidence at transcript level"/>
<dbReference type="PROSITE" id="PS50888">
    <property type="entry name" value="BHLH"/>
    <property type="match status" value="1"/>
</dbReference>
<accession>A0A6F9DHE3</accession>
<dbReference type="Gene3D" id="4.10.280.10">
    <property type="entry name" value="Helix-loop-helix DNA-binding domain"/>
    <property type="match status" value="1"/>
</dbReference>
<organism evidence="2">
    <name type="scientific">Phallusia mammillata</name>
    <dbReference type="NCBI Taxonomy" id="59560"/>
    <lineage>
        <taxon>Eukaryota</taxon>
        <taxon>Metazoa</taxon>
        <taxon>Chordata</taxon>
        <taxon>Tunicata</taxon>
        <taxon>Ascidiacea</taxon>
        <taxon>Phlebobranchia</taxon>
        <taxon>Ascidiidae</taxon>
        <taxon>Phallusia</taxon>
    </lineage>
</organism>
<dbReference type="AlphaFoldDB" id="A0A6F9DHE3"/>
<reference evidence="2" key="1">
    <citation type="submission" date="2020-04" db="EMBL/GenBank/DDBJ databases">
        <authorList>
            <person name="Neveu A P."/>
        </authorList>
    </citation>
    <scope>NUCLEOTIDE SEQUENCE</scope>
    <source>
        <tissue evidence="2">Whole embryo</tissue>
    </source>
</reference>
<dbReference type="SUPFAM" id="SSF47459">
    <property type="entry name" value="HLH, helix-loop-helix DNA-binding domain"/>
    <property type="match status" value="1"/>
</dbReference>
<dbReference type="EMBL" id="LR786463">
    <property type="protein sequence ID" value="CAB3261033.1"/>
    <property type="molecule type" value="mRNA"/>
</dbReference>
<dbReference type="InterPro" id="IPR011598">
    <property type="entry name" value="bHLH_dom"/>
</dbReference>
<evidence type="ECO:0000313" key="2">
    <source>
        <dbReference type="EMBL" id="CAB3261033.1"/>
    </source>
</evidence>
<name>A0A6F9DHE3_9ASCI</name>
<dbReference type="InterPro" id="IPR036638">
    <property type="entry name" value="HLH_DNA-bd_sf"/>
</dbReference>
<feature type="domain" description="BHLH" evidence="1">
    <location>
        <begin position="34"/>
        <end position="85"/>
    </location>
</feature>
<gene>
    <name evidence="2" type="primary">LOC100176581</name>
</gene>
<protein>
    <submittedName>
        <fullName evidence="2">Uncharacterized protein LOC100176581</fullName>
    </submittedName>
</protein>
<sequence length="129" mass="14669">MVKAPKSISSRAMRYEPFYHQQKAGRVLARSPMENSSDEKISKSNEREELRFLYGKLRDIIPSCQSKPTSSVDIVLGAVDYIRDLHSMLEDKLLASGKTNSDLEMLRNLCGPERIQILPKVNFVHFSAL</sequence>